<feature type="signal peptide" evidence="2">
    <location>
        <begin position="1"/>
        <end position="23"/>
    </location>
</feature>
<keyword evidence="1" id="KW-1133">Transmembrane helix</keyword>
<gene>
    <name evidence="3" type="ORF">SELMODRAFT_427955</name>
</gene>
<organism evidence="4">
    <name type="scientific">Selaginella moellendorffii</name>
    <name type="common">Spikemoss</name>
    <dbReference type="NCBI Taxonomy" id="88036"/>
    <lineage>
        <taxon>Eukaryota</taxon>
        <taxon>Viridiplantae</taxon>
        <taxon>Streptophyta</taxon>
        <taxon>Embryophyta</taxon>
        <taxon>Tracheophyta</taxon>
        <taxon>Lycopodiopsida</taxon>
        <taxon>Selaginellales</taxon>
        <taxon>Selaginellaceae</taxon>
        <taxon>Selaginella</taxon>
    </lineage>
</organism>
<dbReference type="EMBL" id="GL377661">
    <property type="protein sequence ID" value="EFJ09641.1"/>
    <property type="molecule type" value="Genomic_DNA"/>
</dbReference>
<feature type="chain" id="PRO_5003123215" evidence="2">
    <location>
        <begin position="24"/>
        <end position="694"/>
    </location>
</feature>
<dbReference type="KEGG" id="smo:SELMODRAFT_427955"/>
<keyword evidence="4" id="KW-1185">Reference proteome</keyword>
<feature type="transmembrane region" description="Helical" evidence="1">
    <location>
        <begin position="499"/>
        <end position="520"/>
    </location>
</feature>
<keyword evidence="2" id="KW-0732">Signal</keyword>
<feature type="transmembrane region" description="Helical" evidence="1">
    <location>
        <begin position="611"/>
        <end position="631"/>
    </location>
</feature>
<accession>D8T187</accession>
<dbReference type="Proteomes" id="UP000001514">
    <property type="component" value="Unassembled WGS sequence"/>
</dbReference>
<dbReference type="AlphaFoldDB" id="D8T187"/>
<keyword evidence="1" id="KW-0472">Membrane</keyword>
<dbReference type="Gramene" id="EFJ09641">
    <property type="protein sequence ID" value="EFJ09641"/>
    <property type="gene ID" value="SELMODRAFT_427955"/>
</dbReference>
<reference evidence="3 4" key="1">
    <citation type="journal article" date="2011" name="Science">
        <title>The Selaginella genome identifies genetic changes associated with the evolution of vascular plants.</title>
        <authorList>
            <person name="Banks J.A."/>
            <person name="Nishiyama T."/>
            <person name="Hasebe M."/>
            <person name="Bowman J.L."/>
            <person name="Gribskov M."/>
            <person name="dePamphilis C."/>
            <person name="Albert V.A."/>
            <person name="Aono N."/>
            <person name="Aoyama T."/>
            <person name="Ambrose B.A."/>
            <person name="Ashton N.W."/>
            <person name="Axtell M.J."/>
            <person name="Barker E."/>
            <person name="Barker M.S."/>
            <person name="Bennetzen J.L."/>
            <person name="Bonawitz N.D."/>
            <person name="Chapple C."/>
            <person name="Cheng C."/>
            <person name="Correa L.G."/>
            <person name="Dacre M."/>
            <person name="DeBarry J."/>
            <person name="Dreyer I."/>
            <person name="Elias M."/>
            <person name="Engstrom E.M."/>
            <person name="Estelle M."/>
            <person name="Feng L."/>
            <person name="Finet C."/>
            <person name="Floyd S.K."/>
            <person name="Frommer W.B."/>
            <person name="Fujita T."/>
            <person name="Gramzow L."/>
            <person name="Gutensohn M."/>
            <person name="Harholt J."/>
            <person name="Hattori M."/>
            <person name="Heyl A."/>
            <person name="Hirai T."/>
            <person name="Hiwatashi Y."/>
            <person name="Ishikawa M."/>
            <person name="Iwata M."/>
            <person name="Karol K.G."/>
            <person name="Koehler B."/>
            <person name="Kolukisaoglu U."/>
            <person name="Kubo M."/>
            <person name="Kurata T."/>
            <person name="Lalonde S."/>
            <person name="Li K."/>
            <person name="Li Y."/>
            <person name="Litt A."/>
            <person name="Lyons E."/>
            <person name="Manning G."/>
            <person name="Maruyama T."/>
            <person name="Michael T.P."/>
            <person name="Mikami K."/>
            <person name="Miyazaki S."/>
            <person name="Morinaga S."/>
            <person name="Murata T."/>
            <person name="Mueller-Roeber B."/>
            <person name="Nelson D.R."/>
            <person name="Obara M."/>
            <person name="Oguri Y."/>
            <person name="Olmstead R.G."/>
            <person name="Onodera N."/>
            <person name="Petersen B.L."/>
            <person name="Pils B."/>
            <person name="Prigge M."/>
            <person name="Rensing S.A."/>
            <person name="Riano-Pachon D.M."/>
            <person name="Roberts A.W."/>
            <person name="Sato Y."/>
            <person name="Scheller H.V."/>
            <person name="Schulz B."/>
            <person name="Schulz C."/>
            <person name="Shakirov E.V."/>
            <person name="Shibagaki N."/>
            <person name="Shinohara N."/>
            <person name="Shippen D.E."/>
            <person name="Soerensen I."/>
            <person name="Sotooka R."/>
            <person name="Sugimoto N."/>
            <person name="Sugita M."/>
            <person name="Sumikawa N."/>
            <person name="Tanurdzic M."/>
            <person name="Theissen G."/>
            <person name="Ulvskov P."/>
            <person name="Wakazuki S."/>
            <person name="Weng J.K."/>
            <person name="Willats W.W."/>
            <person name="Wipf D."/>
            <person name="Wolf P.G."/>
            <person name="Yang L."/>
            <person name="Zimmer A.D."/>
            <person name="Zhu Q."/>
            <person name="Mitros T."/>
            <person name="Hellsten U."/>
            <person name="Loque D."/>
            <person name="Otillar R."/>
            <person name="Salamov A."/>
            <person name="Schmutz J."/>
            <person name="Shapiro H."/>
            <person name="Lindquist E."/>
            <person name="Lucas S."/>
            <person name="Rokhsar D."/>
            <person name="Grigoriev I.V."/>
        </authorList>
    </citation>
    <scope>NUCLEOTIDE SEQUENCE [LARGE SCALE GENOMIC DNA]</scope>
</reference>
<dbReference type="HOGENOM" id="CLU_427890_0_0_1"/>
<dbReference type="InParanoid" id="D8T187"/>
<evidence type="ECO:0000256" key="1">
    <source>
        <dbReference type="SAM" id="Phobius"/>
    </source>
</evidence>
<name>D8T187_SELML</name>
<proteinExistence type="predicted"/>
<evidence type="ECO:0000256" key="2">
    <source>
        <dbReference type="SAM" id="SignalP"/>
    </source>
</evidence>
<keyword evidence="1" id="KW-0812">Transmembrane</keyword>
<evidence type="ECO:0000313" key="3">
    <source>
        <dbReference type="EMBL" id="EFJ09641.1"/>
    </source>
</evidence>
<feature type="transmembrane region" description="Helical" evidence="1">
    <location>
        <begin position="541"/>
        <end position="567"/>
    </location>
</feature>
<sequence length="694" mass="77031">MLPNARISLPLLLLLLLLEGSQRSPAGGGGGDGGILAAHSLDLWTIRGKLSEVTKSLAAITQLSRNLQQSSTWWQLSNVDWHPEALWRFLLLGPPAAGILPNSSWGPDQELELLRRGGLAATREAAVAEYTTETGRPGTGRIRMTTWVLMYNCITADCDIVAPVILLQGGGGGDGQSPTKLNYGTLWQQLFFAVSSSVTPVLLSSSTSDIINRTRLVATNRSKLHLRVVREGLEQCNEAIAIGRSPLDAAYKVPPGICYELVQSLKEGLNQTRMLVVLQNQPHEITWPYTRRPLHECSTAPVLTKNLDEFRGCAFSATERRYYCTNFTLGSYADTPCRGNKVAIALSNFQLAYSYLHGRTSTKNLTDSFELVNDTAPGAPCNTSGRTKAAIYSVRHNGFDLSNSIWEDTSGFRTEELELGRPNGSFCFYGLGSDVVEKSLSYLRRCNITIALNTSVPRCDITALDTDLLNVMFNDTVTAYADEHNTAFNMDRGPSTDLFTAWAALVTAAVSVVTATVPCTNLELEYLARFVYPKKHENLKVLKFSGLAAMNVAFGMILYAPIFAMILSESKRSESYHTWSLFTNDVKVNTFGTQLRSVFIVEGESIYKSQILWIFVVVCAISFPLIVIITLRRCYKVFYRRKLLLDERRMTYGDDKTMSNAEGRELSIKAIEMGLSEFVRLKEQLKPSNRQKDF</sequence>
<evidence type="ECO:0000313" key="4">
    <source>
        <dbReference type="Proteomes" id="UP000001514"/>
    </source>
</evidence>
<protein>
    <submittedName>
        <fullName evidence="3">Uncharacterized protein</fullName>
    </submittedName>
</protein>